<dbReference type="GO" id="GO:0008234">
    <property type="term" value="F:cysteine-type peptidase activity"/>
    <property type="evidence" value="ECO:0007669"/>
    <property type="project" value="UniProtKB-KW"/>
</dbReference>
<keyword evidence="2" id="KW-0645">Protease</keyword>
<dbReference type="EMBL" id="SMOL01000004">
    <property type="protein sequence ID" value="KAB2637309.1"/>
    <property type="molecule type" value="Genomic_DNA"/>
</dbReference>
<dbReference type="PANTHER" id="PTHR12411">
    <property type="entry name" value="CYSTEINE PROTEASE FAMILY C1-RELATED"/>
    <property type="match status" value="1"/>
</dbReference>
<dbReference type="Proteomes" id="UP000327157">
    <property type="component" value="Chromosome 5"/>
</dbReference>
<keyword evidence="3" id="KW-0378">Hydrolase</keyword>
<evidence type="ECO:0000313" key="7">
    <source>
        <dbReference type="Proteomes" id="UP000327157"/>
    </source>
</evidence>
<dbReference type="Gene3D" id="3.90.70.10">
    <property type="entry name" value="Cysteine proteinases"/>
    <property type="match status" value="1"/>
</dbReference>
<dbReference type="InterPro" id="IPR000668">
    <property type="entry name" value="Peptidase_C1A_C"/>
</dbReference>
<evidence type="ECO:0000259" key="5">
    <source>
        <dbReference type="SMART" id="SM00645"/>
    </source>
</evidence>
<sequence>MELATQNEANTYHAAKITGYEDVPANELALLKAVAKQPVSVAIDAGGAAFQFYSGGIFTGGCGTDLNHGVAVVGYGTGADGTKYWLVKNSWVRGWARVDM</sequence>
<reference evidence="6 7" key="1">
    <citation type="submission" date="2019-09" db="EMBL/GenBank/DDBJ databases">
        <authorList>
            <person name="Ou C."/>
        </authorList>
    </citation>
    <scope>NUCLEOTIDE SEQUENCE [LARGE SCALE GENOMIC DNA]</scope>
    <source>
        <strain evidence="6">S2</strain>
        <tissue evidence="6">Leaf</tissue>
    </source>
</reference>
<evidence type="ECO:0000256" key="1">
    <source>
        <dbReference type="ARBA" id="ARBA00008455"/>
    </source>
</evidence>
<keyword evidence="4" id="KW-0788">Thiol protease</keyword>
<gene>
    <name evidence="6" type="ORF">D8674_027843</name>
</gene>
<dbReference type="InterPro" id="IPR013128">
    <property type="entry name" value="Peptidase_C1A"/>
</dbReference>
<evidence type="ECO:0000256" key="3">
    <source>
        <dbReference type="ARBA" id="ARBA00022801"/>
    </source>
</evidence>
<evidence type="ECO:0000256" key="4">
    <source>
        <dbReference type="ARBA" id="ARBA00022807"/>
    </source>
</evidence>
<dbReference type="Pfam" id="PF00112">
    <property type="entry name" value="Peptidase_C1"/>
    <property type="match status" value="1"/>
</dbReference>
<evidence type="ECO:0000256" key="2">
    <source>
        <dbReference type="ARBA" id="ARBA00022670"/>
    </source>
</evidence>
<protein>
    <recommendedName>
        <fullName evidence="5">Peptidase C1A papain C-terminal domain-containing protein</fullName>
    </recommendedName>
</protein>
<dbReference type="InterPro" id="IPR025660">
    <property type="entry name" value="Pept_his_AS"/>
</dbReference>
<accession>A0A5N5ICI4</accession>
<name>A0A5N5ICI4_9ROSA</name>
<comment type="similarity">
    <text evidence="1">Belongs to the peptidase C1 family.</text>
</comment>
<proteinExistence type="inferred from homology"/>
<keyword evidence="7" id="KW-1185">Reference proteome</keyword>
<dbReference type="SMART" id="SM00645">
    <property type="entry name" value="Pept_C1"/>
    <property type="match status" value="1"/>
</dbReference>
<reference evidence="6 7" key="3">
    <citation type="submission" date="2019-11" db="EMBL/GenBank/DDBJ databases">
        <title>A de novo genome assembly of a pear dwarfing rootstock.</title>
        <authorList>
            <person name="Wang F."/>
            <person name="Wang J."/>
            <person name="Li S."/>
            <person name="Zhang Y."/>
            <person name="Fang M."/>
            <person name="Ma L."/>
            <person name="Zhao Y."/>
            <person name="Jiang S."/>
        </authorList>
    </citation>
    <scope>NUCLEOTIDE SEQUENCE [LARGE SCALE GENOMIC DNA]</scope>
    <source>
        <strain evidence="6">S2</strain>
        <tissue evidence="6">Leaf</tissue>
    </source>
</reference>
<evidence type="ECO:0000313" key="6">
    <source>
        <dbReference type="EMBL" id="KAB2637309.1"/>
    </source>
</evidence>
<dbReference type="PROSITE" id="PS00639">
    <property type="entry name" value="THIOL_PROTEASE_HIS"/>
    <property type="match status" value="1"/>
</dbReference>
<organism evidence="6 7">
    <name type="scientific">Pyrus ussuriensis x Pyrus communis</name>
    <dbReference type="NCBI Taxonomy" id="2448454"/>
    <lineage>
        <taxon>Eukaryota</taxon>
        <taxon>Viridiplantae</taxon>
        <taxon>Streptophyta</taxon>
        <taxon>Embryophyta</taxon>
        <taxon>Tracheophyta</taxon>
        <taxon>Spermatophyta</taxon>
        <taxon>Magnoliopsida</taxon>
        <taxon>eudicotyledons</taxon>
        <taxon>Gunneridae</taxon>
        <taxon>Pentapetalae</taxon>
        <taxon>rosids</taxon>
        <taxon>fabids</taxon>
        <taxon>Rosales</taxon>
        <taxon>Rosaceae</taxon>
        <taxon>Amygdaloideae</taxon>
        <taxon>Maleae</taxon>
        <taxon>Pyrus</taxon>
    </lineage>
</organism>
<dbReference type="GO" id="GO:0006508">
    <property type="term" value="P:proteolysis"/>
    <property type="evidence" value="ECO:0007669"/>
    <property type="project" value="UniProtKB-KW"/>
</dbReference>
<dbReference type="OrthoDB" id="10253408at2759"/>
<dbReference type="AlphaFoldDB" id="A0A5N5ICI4"/>
<reference evidence="7" key="2">
    <citation type="submission" date="2019-10" db="EMBL/GenBank/DDBJ databases">
        <title>A de novo genome assembly of a pear dwarfing rootstock.</title>
        <authorList>
            <person name="Wang F."/>
            <person name="Wang J."/>
            <person name="Li S."/>
            <person name="Zhang Y."/>
            <person name="Fang M."/>
            <person name="Ma L."/>
            <person name="Zhao Y."/>
            <person name="Jiang S."/>
        </authorList>
    </citation>
    <scope>NUCLEOTIDE SEQUENCE [LARGE SCALE GENOMIC DNA]</scope>
</reference>
<comment type="caution">
    <text evidence="6">The sequence shown here is derived from an EMBL/GenBank/DDBJ whole genome shotgun (WGS) entry which is preliminary data.</text>
</comment>
<feature type="domain" description="Peptidase C1A papain C-terminal" evidence="5">
    <location>
        <begin position="1"/>
        <end position="100"/>
    </location>
</feature>
<dbReference type="InterPro" id="IPR038765">
    <property type="entry name" value="Papain-like_cys_pep_sf"/>
</dbReference>
<dbReference type="SUPFAM" id="SSF54001">
    <property type="entry name" value="Cysteine proteinases"/>
    <property type="match status" value="1"/>
</dbReference>